<dbReference type="InterPro" id="IPR000859">
    <property type="entry name" value="CUB_dom"/>
</dbReference>
<gene>
    <name evidence="3" type="primary">WBGene00102649</name>
</gene>
<keyword evidence="4" id="KW-1185">Reference proteome</keyword>
<name>A0A2A6BTS8_PRIPA</name>
<dbReference type="InterPro" id="IPR001304">
    <property type="entry name" value="C-type_lectin-like"/>
</dbReference>
<sequence>MQNSYRAHSSIVSARVRVAMRGLLLLFFILPIVHSSCPDGFELYSGGQCLELQPTQWSGYRADQAVSPAIAKCKEKQAQPVIIHNSWASFVLISVMLTLQHNYWENQYSSHSNTVVILGIVCNTISLKYQWSDHSAIDFKPSSYNSVCDSITYTYNLYCTAQLPVPIYSEDGCEYFDDDSDDGVCYKIGAAAETWQDAQLNCKKVGANLASIHNQQENNFLRRLAVSNLAVDGLFLGATISGKEDHFGWIDGTDWDYQNFYAERQNLPTNSECGTDPYLEDTLITSPGFPYNASIPCEYFLMVDEGKNVELEIVTLEANSCCDYLLIYDGYLGSSMIANVTGAVQNVTYTTTQTSYMRVVWQPNGDVAISFCPPGFDLVRGGQCRGFYTTVTVPDDVAENIAANKCKEIMDCRLLFTMMKNKPTGKAAPPALTTSTSMQFLSSVDMGRRLVGRLSSAFVHSQTYFDTHFGESIGKDLSGSHWCDTDVEPLDVYCTAPSRQPIPSGHGCESFEDDSDDGVCYQVGAAAENWKEAQIICGSFGAQVASIHNEKGNSFLRRLAVSKGAVSGMYLGASVSGKADNFSWIDGTTWNYDNFYSGFPITGLGDCIIMDTGSTGGEWANVDCSTKIRLYCSCLHNRSLGGRADNVFSGISIRFSIATTPCDFILYVDSGKKIELEVLLVEANPLTGEVNDKKYTTSSSNFMRVSWQPTDGKNVRGAMFTYKAV</sequence>
<dbReference type="Gene3D" id="3.10.100.10">
    <property type="entry name" value="Mannose-Binding Protein A, subunit A"/>
    <property type="match status" value="2"/>
</dbReference>
<comment type="caution">
    <text evidence="2">Lacks conserved residue(s) required for the propagation of feature annotation.</text>
</comment>
<protein>
    <submittedName>
        <fullName evidence="3">CUB domain-containing protein</fullName>
    </submittedName>
</protein>
<proteinExistence type="predicted"/>
<organism evidence="3 4">
    <name type="scientific">Pristionchus pacificus</name>
    <name type="common">Parasitic nematode worm</name>
    <dbReference type="NCBI Taxonomy" id="54126"/>
    <lineage>
        <taxon>Eukaryota</taxon>
        <taxon>Metazoa</taxon>
        <taxon>Ecdysozoa</taxon>
        <taxon>Nematoda</taxon>
        <taxon>Chromadorea</taxon>
        <taxon>Rhabditida</taxon>
        <taxon>Rhabditina</taxon>
        <taxon>Diplogasteromorpha</taxon>
        <taxon>Diplogasteroidea</taxon>
        <taxon>Neodiplogasteridae</taxon>
        <taxon>Pristionchus</taxon>
    </lineage>
</organism>
<dbReference type="PANTHER" id="PTHR22991">
    <property type="entry name" value="PROTEIN CBG13490"/>
    <property type="match status" value="1"/>
</dbReference>
<dbReference type="InterPro" id="IPR050976">
    <property type="entry name" value="Snaclec"/>
</dbReference>
<evidence type="ECO:0000256" key="1">
    <source>
        <dbReference type="ARBA" id="ARBA00023157"/>
    </source>
</evidence>
<dbReference type="Proteomes" id="UP000005239">
    <property type="component" value="Unassembled WGS sequence"/>
</dbReference>
<dbReference type="PROSITE" id="PS50041">
    <property type="entry name" value="C_TYPE_LECTIN_2"/>
    <property type="match status" value="2"/>
</dbReference>
<dbReference type="SUPFAM" id="SSF56436">
    <property type="entry name" value="C-type lectin-like"/>
    <property type="match status" value="2"/>
</dbReference>
<reference evidence="3" key="2">
    <citation type="submission" date="2022-06" db="UniProtKB">
        <authorList>
            <consortium name="EnsemblMetazoa"/>
        </authorList>
    </citation>
    <scope>IDENTIFICATION</scope>
    <source>
        <strain evidence="3">PS312</strain>
    </source>
</reference>
<dbReference type="EnsemblMetazoa" id="PPA13095.1">
    <property type="protein sequence ID" value="PPA13095.1"/>
    <property type="gene ID" value="WBGene00102649"/>
</dbReference>
<dbReference type="SMART" id="SM00034">
    <property type="entry name" value="CLECT"/>
    <property type="match status" value="2"/>
</dbReference>
<accession>A0A2A6BTS8</accession>
<accession>A0A8R1UAD9</accession>
<dbReference type="AlphaFoldDB" id="A0A2A6BTS8"/>
<dbReference type="CDD" id="cd00041">
    <property type="entry name" value="CUB"/>
    <property type="match status" value="1"/>
</dbReference>
<dbReference type="InterPro" id="IPR016187">
    <property type="entry name" value="CTDL_fold"/>
</dbReference>
<dbReference type="InterPro" id="IPR016186">
    <property type="entry name" value="C-type_lectin-like/link_sf"/>
</dbReference>
<dbReference type="Pfam" id="PF00059">
    <property type="entry name" value="Lectin_C"/>
    <property type="match status" value="2"/>
</dbReference>
<evidence type="ECO:0000256" key="2">
    <source>
        <dbReference type="PROSITE-ProRule" id="PRU00059"/>
    </source>
</evidence>
<dbReference type="SUPFAM" id="SSF49854">
    <property type="entry name" value="Spermadhesin, CUB domain"/>
    <property type="match status" value="1"/>
</dbReference>
<reference evidence="4" key="1">
    <citation type="journal article" date="2008" name="Nat. Genet.">
        <title>The Pristionchus pacificus genome provides a unique perspective on nematode lifestyle and parasitism.</title>
        <authorList>
            <person name="Dieterich C."/>
            <person name="Clifton S.W."/>
            <person name="Schuster L.N."/>
            <person name="Chinwalla A."/>
            <person name="Delehaunty K."/>
            <person name="Dinkelacker I."/>
            <person name="Fulton L."/>
            <person name="Fulton R."/>
            <person name="Godfrey J."/>
            <person name="Minx P."/>
            <person name="Mitreva M."/>
            <person name="Roeseler W."/>
            <person name="Tian H."/>
            <person name="Witte H."/>
            <person name="Yang S.P."/>
            <person name="Wilson R.K."/>
            <person name="Sommer R.J."/>
        </authorList>
    </citation>
    <scope>NUCLEOTIDE SEQUENCE [LARGE SCALE GENOMIC DNA]</scope>
    <source>
        <strain evidence="4">PS312</strain>
    </source>
</reference>
<dbReference type="SMART" id="SM00042">
    <property type="entry name" value="CUB"/>
    <property type="match status" value="1"/>
</dbReference>
<evidence type="ECO:0000313" key="3">
    <source>
        <dbReference type="EnsemblMetazoa" id="PPA13095.1"/>
    </source>
</evidence>
<dbReference type="OrthoDB" id="441660at2759"/>
<dbReference type="Gene3D" id="2.60.120.290">
    <property type="entry name" value="Spermadhesin, CUB domain"/>
    <property type="match status" value="1"/>
</dbReference>
<dbReference type="CDD" id="cd00037">
    <property type="entry name" value="CLECT"/>
    <property type="match status" value="2"/>
</dbReference>
<evidence type="ECO:0000313" key="4">
    <source>
        <dbReference type="Proteomes" id="UP000005239"/>
    </source>
</evidence>
<dbReference type="PROSITE" id="PS01180">
    <property type="entry name" value="CUB"/>
    <property type="match status" value="1"/>
</dbReference>
<keyword evidence="1" id="KW-1015">Disulfide bond</keyword>
<dbReference type="PANTHER" id="PTHR22991:SF40">
    <property type="entry name" value="PROTEIN CBG13490"/>
    <property type="match status" value="1"/>
</dbReference>
<dbReference type="InterPro" id="IPR035914">
    <property type="entry name" value="Sperma_CUB_dom_sf"/>
</dbReference>